<dbReference type="PANTHER" id="PTHR35340">
    <property type="entry name" value="PQQ ENZYME REPEAT PROTEIN-RELATED"/>
    <property type="match status" value="1"/>
</dbReference>
<evidence type="ECO:0000313" key="3">
    <source>
        <dbReference type="Proteomes" id="UP000184330"/>
    </source>
</evidence>
<dbReference type="STRING" id="576137.A0A1L7XHN6"/>
<evidence type="ECO:0008006" key="4">
    <source>
        <dbReference type="Google" id="ProtNLM"/>
    </source>
</evidence>
<dbReference type="Proteomes" id="UP000184330">
    <property type="component" value="Unassembled WGS sequence"/>
</dbReference>
<reference evidence="2 3" key="1">
    <citation type="submission" date="2016-03" db="EMBL/GenBank/DDBJ databases">
        <authorList>
            <person name="Ploux O."/>
        </authorList>
    </citation>
    <scope>NUCLEOTIDE SEQUENCE [LARGE SCALE GENOMIC DNA]</scope>
    <source>
        <strain evidence="2 3">UAMH 11012</strain>
    </source>
</reference>
<protein>
    <recommendedName>
        <fullName evidence="4">Arylsulfotransferase</fullName>
    </recommendedName>
</protein>
<sequence>MHLLYALLASAFIGIVVTHPSNTASLAHRVKARAPAPWPLQSFKTAPFTPPVFNVSKSGASLAPGYLFLTPLALNGAVQSAAVIMTDGGDLIWSSAPGDYTNLVTQPLDSKPVLSYWTGDTIGNNGYGHVSILDETYTEMYRVCPQAVAVTANSSITFPCYADAHESFITNHGSVLISMINVTAVDLSVEGGPKDGYIFDSLFFDVDIKTNKTLFRWSALEAGIPFTDSKALFNGSFGVGSRTDPWDWFHINAVQSIGDGYIVNGRHLWTTFKLNSTGDIEWRITGDTGGDFALPGDGHFAWEHHARVEKATSTDLTLHYMNNFNAAPPFNGSNPSTGLSLHLDLTTNTASVLKNLIDPNENIYNDAQGTFDPQANSNTLLGYGQIPAMKEFGPLGNEDVRMTIWYGIHNNSGPGAQSYRIYRREWVGTPAYDPVVVVQGEMVYMSWNGATGITSWEVFAGDQEQDLKSVGKVPNAGFETMFQLSGSCANSKSVRVAAYRGAELLRYSNIVVVG</sequence>
<gene>
    <name evidence="2" type="ORF">PAC_14432</name>
</gene>
<accession>A0A1L7XHN6</accession>
<dbReference type="EMBL" id="FJOG01000027">
    <property type="protein sequence ID" value="CZR64534.1"/>
    <property type="molecule type" value="Genomic_DNA"/>
</dbReference>
<name>A0A1L7XHN6_9HELO</name>
<proteinExistence type="predicted"/>
<dbReference type="InterPro" id="IPR039535">
    <property type="entry name" value="ASST-like"/>
</dbReference>
<keyword evidence="1" id="KW-0732">Signal</keyword>
<dbReference type="PANTHER" id="PTHR35340:SF6">
    <property type="entry name" value="ASST-DOMAIN-CONTAINING PROTEIN"/>
    <property type="match status" value="1"/>
</dbReference>
<feature type="chain" id="PRO_5013222296" description="Arylsulfotransferase" evidence="1">
    <location>
        <begin position="19"/>
        <end position="514"/>
    </location>
</feature>
<dbReference type="AlphaFoldDB" id="A0A1L7XHN6"/>
<organism evidence="2 3">
    <name type="scientific">Phialocephala subalpina</name>
    <dbReference type="NCBI Taxonomy" id="576137"/>
    <lineage>
        <taxon>Eukaryota</taxon>
        <taxon>Fungi</taxon>
        <taxon>Dikarya</taxon>
        <taxon>Ascomycota</taxon>
        <taxon>Pezizomycotina</taxon>
        <taxon>Leotiomycetes</taxon>
        <taxon>Helotiales</taxon>
        <taxon>Mollisiaceae</taxon>
        <taxon>Phialocephala</taxon>
        <taxon>Phialocephala fortinii species complex</taxon>
    </lineage>
</organism>
<keyword evidence="3" id="KW-1185">Reference proteome</keyword>
<feature type="signal peptide" evidence="1">
    <location>
        <begin position="1"/>
        <end position="18"/>
    </location>
</feature>
<dbReference type="OrthoDB" id="5377172at2759"/>
<evidence type="ECO:0000256" key="1">
    <source>
        <dbReference type="SAM" id="SignalP"/>
    </source>
</evidence>
<dbReference type="Pfam" id="PF14269">
    <property type="entry name" value="Arylsulfotran_2"/>
    <property type="match status" value="1"/>
</dbReference>
<dbReference type="InterPro" id="IPR053143">
    <property type="entry name" value="Arylsulfate_ST"/>
</dbReference>
<evidence type="ECO:0000313" key="2">
    <source>
        <dbReference type="EMBL" id="CZR64534.1"/>
    </source>
</evidence>